<evidence type="ECO:0000256" key="2">
    <source>
        <dbReference type="ARBA" id="ARBA00022827"/>
    </source>
</evidence>
<evidence type="ECO:0000313" key="7">
    <source>
        <dbReference type="Proteomes" id="UP000002257"/>
    </source>
</evidence>
<sequence>MTTKPKIAIVGGGPGGLMLARLLLLRGLEPIVFERDRHADDRPQGGSLDLHAETGQRAMRLAGLEQEFRAAARPEDQGDRLYDQNGVLLFDRDGAGDNRPEIDRTALRQILLNSLPSATVRWTSKVDVVTPHKEGGCDVVAGGASERFDIVVGADGAWSRVRPLLSDAKPLYEGVTLVEFGFDAERHPKIDALVGGGKMFAVGDNRVLIAQRNGHHHIRGYAGLRIPEQAARDWMMTGPDRIRALLRDAFAGWASALTDIVESGDFIGVRPLHALPISHRWRSRAGITLLGDAAHLMSPFSGEGVNLALADAADLAEALAAPKGWERVAAYESIMMQRARPAAEGAAEGLNSSISSNGVAAVLDHYRERLAG</sequence>
<keyword evidence="7" id="KW-1185">Reference proteome</keyword>
<dbReference type="AlphaFoldDB" id="B8ESL0"/>
<keyword evidence="4 6" id="KW-0503">Monooxygenase</keyword>
<dbReference type="Proteomes" id="UP000002257">
    <property type="component" value="Chromosome"/>
</dbReference>
<dbReference type="Gene3D" id="3.50.50.60">
    <property type="entry name" value="FAD/NAD(P)-binding domain"/>
    <property type="match status" value="1"/>
</dbReference>
<proteinExistence type="predicted"/>
<dbReference type="HOGENOM" id="CLU_009665_4_0_5"/>
<name>B8ESL0_METSB</name>
<accession>B8ESL0</accession>
<dbReference type="KEGG" id="msl:Msil_1380"/>
<dbReference type="eggNOG" id="COG0654">
    <property type="taxonomic scope" value="Bacteria"/>
</dbReference>
<dbReference type="RefSeq" id="WP_012590415.1">
    <property type="nucleotide sequence ID" value="NC_011666.1"/>
</dbReference>
<organism evidence="6 7">
    <name type="scientific">Methylocella silvestris (strain DSM 15510 / CIP 108128 / LMG 27833 / NCIMB 13906 / BL2)</name>
    <dbReference type="NCBI Taxonomy" id="395965"/>
    <lineage>
        <taxon>Bacteria</taxon>
        <taxon>Pseudomonadati</taxon>
        <taxon>Pseudomonadota</taxon>
        <taxon>Alphaproteobacteria</taxon>
        <taxon>Hyphomicrobiales</taxon>
        <taxon>Beijerinckiaceae</taxon>
        <taxon>Methylocella</taxon>
    </lineage>
</organism>
<keyword evidence="2" id="KW-0274">FAD</keyword>
<dbReference type="PANTHER" id="PTHR46972:SF1">
    <property type="entry name" value="FAD DEPENDENT OXIDOREDUCTASE DOMAIN-CONTAINING PROTEIN"/>
    <property type="match status" value="1"/>
</dbReference>
<reference evidence="6 7" key="1">
    <citation type="journal article" date="2010" name="J. Bacteriol.">
        <title>Complete genome sequence of the aerobic facultative methanotroph Methylocella silvestris BL2.</title>
        <authorList>
            <person name="Chen Y."/>
            <person name="Crombie A."/>
            <person name="Rahman M.T."/>
            <person name="Dedysh S.N."/>
            <person name="Liesack W."/>
            <person name="Stott M.B."/>
            <person name="Alam M."/>
            <person name="Theisen A.R."/>
            <person name="Murrell J.C."/>
            <person name="Dunfield P.F."/>
        </authorList>
    </citation>
    <scope>NUCLEOTIDE SEQUENCE [LARGE SCALE GENOMIC DNA]</scope>
    <source>
        <strain evidence="7">DSM 15510 / CIP 108128 / LMG 27833 / NCIMB 13906 / BL2</strain>
    </source>
</reference>
<evidence type="ECO:0000259" key="5">
    <source>
        <dbReference type="Pfam" id="PF01494"/>
    </source>
</evidence>
<dbReference type="SUPFAM" id="SSF51905">
    <property type="entry name" value="FAD/NAD(P)-binding domain"/>
    <property type="match status" value="1"/>
</dbReference>
<gene>
    <name evidence="6" type="ordered locus">Msil_1380</name>
</gene>
<dbReference type="InterPro" id="IPR002938">
    <property type="entry name" value="FAD-bd"/>
</dbReference>
<dbReference type="GO" id="GO:0071949">
    <property type="term" value="F:FAD binding"/>
    <property type="evidence" value="ECO:0007669"/>
    <property type="project" value="InterPro"/>
</dbReference>
<protein>
    <submittedName>
        <fullName evidence="6">Monooxygenase FAD-binding</fullName>
    </submittedName>
</protein>
<dbReference type="STRING" id="395965.Msil_1380"/>
<keyword evidence="1" id="KW-0285">Flavoprotein</keyword>
<evidence type="ECO:0000313" key="6">
    <source>
        <dbReference type="EMBL" id="ACK50345.1"/>
    </source>
</evidence>
<dbReference type="Pfam" id="PF01494">
    <property type="entry name" value="FAD_binding_3"/>
    <property type="match status" value="1"/>
</dbReference>
<dbReference type="PANTHER" id="PTHR46972">
    <property type="entry name" value="MONOOXYGENASE ASQM-RELATED"/>
    <property type="match status" value="1"/>
</dbReference>
<evidence type="ECO:0000256" key="1">
    <source>
        <dbReference type="ARBA" id="ARBA00022630"/>
    </source>
</evidence>
<evidence type="ECO:0000256" key="3">
    <source>
        <dbReference type="ARBA" id="ARBA00023002"/>
    </source>
</evidence>
<dbReference type="InterPro" id="IPR036188">
    <property type="entry name" value="FAD/NAD-bd_sf"/>
</dbReference>
<evidence type="ECO:0000256" key="4">
    <source>
        <dbReference type="ARBA" id="ARBA00023033"/>
    </source>
</evidence>
<dbReference type="GO" id="GO:0004497">
    <property type="term" value="F:monooxygenase activity"/>
    <property type="evidence" value="ECO:0007669"/>
    <property type="project" value="UniProtKB-KW"/>
</dbReference>
<keyword evidence="3" id="KW-0560">Oxidoreductase</keyword>
<dbReference type="PRINTS" id="PR00420">
    <property type="entry name" value="RNGMNOXGNASE"/>
</dbReference>
<dbReference type="EMBL" id="CP001280">
    <property type="protein sequence ID" value="ACK50345.1"/>
    <property type="molecule type" value="Genomic_DNA"/>
</dbReference>
<feature type="domain" description="FAD-binding" evidence="5">
    <location>
        <begin position="6"/>
        <end position="323"/>
    </location>
</feature>